<name>A0ABS8H2P9_9SPHN</name>
<accession>A0ABS8H2P9</accession>
<proteinExistence type="predicted"/>
<dbReference type="RefSeq" id="WP_228226962.1">
    <property type="nucleotide sequence ID" value="NZ_JAJGNP010000005.1"/>
</dbReference>
<keyword evidence="3" id="KW-1185">Reference proteome</keyword>
<evidence type="ECO:0000313" key="2">
    <source>
        <dbReference type="EMBL" id="MCC4232812.1"/>
    </source>
</evidence>
<gene>
    <name evidence="2" type="ORF">LL253_08925</name>
</gene>
<sequence>MDDFVSRTELSPVDRAVVRASSPVPAIQSVSARRTNDAMAQEKRSALPQPDVAGSSQEELASLAEYVEVHARIAEILADLDAGSTDLARAQDAVQAMIPKPMVLVPLPPASKEAVEHAADVARRIVARAAHAHAGQAHLRRATVEQVAVSGN</sequence>
<evidence type="ECO:0000256" key="1">
    <source>
        <dbReference type="SAM" id="MobiDB-lite"/>
    </source>
</evidence>
<comment type="caution">
    <text evidence="2">The sequence shown here is derived from an EMBL/GenBank/DDBJ whole genome shotgun (WGS) entry which is preliminary data.</text>
</comment>
<feature type="region of interest" description="Disordered" evidence="1">
    <location>
        <begin position="28"/>
        <end position="55"/>
    </location>
</feature>
<organism evidence="2 3">
    <name type="scientific">Sphingobium soli</name>
    <dbReference type="NCBI Taxonomy" id="1591116"/>
    <lineage>
        <taxon>Bacteria</taxon>
        <taxon>Pseudomonadati</taxon>
        <taxon>Pseudomonadota</taxon>
        <taxon>Alphaproteobacteria</taxon>
        <taxon>Sphingomonadales</taxon>
        <taxon>Sphingomonadaceae</taxon>
        <taxon>Sphingobium</taxon>
    </lineage>
</organism>
<dbReference type="EMBL" id="JAJGNP010000005">
    <property type="protein sequence ID" value="MCC4232812.1"/>
    <property type="molecule type" value="Genomic_DNA"/>
</dbReference>
<evidence type="ECO:0000313" key="3">
    <source>
        <dbReference type="Proteomes" id="UP001198830"/>
    </source>
</evidence>
<protein>
    <submittedName>
        <fullName evidence="2">Uncharacterized protein</fullName>
    </submittedName>
</protein>
<feature type="compositionally biased region" description="Basic and acidic residues" evidence="1">
    <location>
        <begin position="34"/>
        <end position="45"/>
    </location>
</feature>
<dbReference type="Proteomes" id="UP001198830">
    <property type="component" value="Unassembled WGS sequence"/>
</dbReference>
<reference evidence="2 3" key="1">
    <citation type="submission" date="2021-10" db="EMBL/GenBank/DDBJ databases">
        <title>The diversity and Nitrogen Metabolism of Culturable Nitrate-Utilizing Bacteria Within the Oxygen Minimum Zone of the Changjiang (Yangtze River)Estuary.</title>
        <authorList>
            <person name="Zhang D."/>
            <person name="Zheng J."/>
            <person name="Liu S."/>
            <person name="He W."/>
        </authorList>
    </citation>
    <scope>NUCLEOTIDE SEQUENCE [LARGE SCALE GENOMIC DNA]</scope>
    <source>
        <strain evidence="2 3">FXH275-2</strain>
    </source>
</reference>